<dbReference type="RefSeq" id="WP_196610314.1">
    <property type="nucleotide sequence ID" value="NZ_VRYY01000559.1"/>
</dbReference>
<comment type="similarity">
    <text evidence="2">Belongs to the binding-protein-dependent transport system permease family. CysTW subfamily.</text>
</comment>
<evidence type="ECO:0000259" key="9">
    <source>
        <dbReference type="PROSITE" id="PS50928"/>
    </source>
</evidence>
<accession>A0ABS0J7F0</accession>
<keyword evidence="11" id="KW-1185">Reference proteome</keyword>
<dbReference type="Proteomes" id="UP001194469">
    <property type="component" value="Unassembled WGS sequence"/>
</dbReference>
<evidence type="ECO:0000313" key="11">
    <source>
        <dbReference type="Proteomes" id="UP001194469"/>
    </source>
</evidence>
<evidence type="ECO:0000256" key="3">
    <source>
        <dbReference type="ARBA" id="ARBA00022448"/>
    </source>
</evidence>
<evidence type="ECO:0000256" key="1">
    <source>
        <dbReference type="ARBA" id="ARBA00004651"/>
    </source>
</evidence>
<dbReference type="SUPFAM" id="SSF161098">
    <property type="entry name" value="MetI-like"/>
    <property type="match status" value="1"/>
</dbReference>
<evidence type="ECO:0000256" key="5">
    <source>
        <dbReference type="ARBA" id="ARBA00022692"/>
    </source>
</evidence>
<feature type="transmembrane region" description="Helical" evidence="8">
    <location>
        <begin position="116"/>
        <end position="137"/>
    </location>
</feature>
<name>A0ABS0J7F0_9BACT</name>
<evidence type="ECO:0000256" key="2">
    <source>
        <dbReference type="ARBA" id="ARBA00007069"/>
    </source>
</evidence>
<evidence type="ECO:0000256" key="4">
    <source>
        <dbReference type="ARBA" id="ARBA00022475"/>
    </source>
</evidence>
<gene>
    <name evidence="10" type="ORF">FVW20_15540</name>
</gene>
<sequence>MSSRAHPPRIGAAHSMAALCPLLVLLVPFLAGVGLTAAQSLGWLLPIRYLPEQGAQGLYAPDVLTGWRQLAQPHMAGSLLLGLRVAGVSALLSVAGGALLAYGVWRLPARMQLAALVFRVPLVLPHIVVAFLAVVFWSRSGLVSSALHHVGVISGQAQFPALLWGGDGMGMVLAYTYKELPFVMLLAVASLRRLDPRLIETARMLGAGRWTVLRDVVVPHLAPVLHASFLILFLYAFGAVEIPLLLGESTPAMPGVAAYDLYFLRSLEDRPAAAALLTLLLLCCAGFVAAYVRLVAGLRGRERQL</sequence>
<feature type="transmembrane region" description="Helical" evidence="8">
    <location>
        <begin position="81"/>
        <end position="104"/>
    </location>
</feature>
<dbReference type="PROSITE" id="PS50928">
    <property type="entry name" value="ABC_TM1"/>
    <property type="match status" value="1"/>
</dbReference>
<evidence type="ECO:0000256" key="6">
    <source>
        <dbReference type="ARBA" id="ARBA00022989"/>
    </source>
</evidence>
<organism evidence="10 11">
    <name type="scientific">Nitratidesulfovibrio oxamicus</name>
    <dbReference type="NCBI Taxonomy" id="32016"/>
    <lineage>
        <taxon>Bacteria</taxon>
        <taxon>Pseudomonadati</taxon>
        <taxon>Thermodesulfobacteriota</taxon>
        <taxon>Desulfovibrionia</taxon>
        <taxon>Desulfovibrionales</taxon>
        <taxon>Desulfovibrionaceae</taxon>
        <taxon>Nitratidesulfovibrio</taxon>
    </lineage>
</organism>
<protein>
    <submittedName>
        <fullName evidence="10">ABC transporter permease subunit</fullName>
    </submittedName>
</protein>
<evidence type="ECO:0000256" key="7">
    <source>
        <dbReference type="ARBA" id="ARBA00023136"/>
    </source>
</evidence>
<reference evidence="10 11" key="1">
    <citation type="submission" date="2019-08" db="EMBL/GenBank/DDBJ databases">
        <authorList>
            <person name="Luo N."/>
        </authorList>
    </citation>
    <scope>NUCLEOTIDE SEQUENCE [LARGE SCALE GENOMIC DNA]</scope>
    <source>
        <strain evidence="10 11">NCIMB 9442</strain>
    </source>
</reference>
<evidence type="ECO:0000256" key="8">
    <source>
        <dbReference type="RuleBase" id="RU363032"/>
    </source>
</evidence>
<dbReference type="PANTHER" id="PTHR42929">
    <property type="entry name" value="INNER MEMBRANE ABC TRANSPORTER PERMEASE PROTEIN YDCU-RELATED-RELATED"/>
    <property type="match status" value="1"/>
</dbReference>
<dbReference type="InterPro" id="IPR000515">
    <property type="entry name" value="MetI-like"/>
</dbReference>
<feature type="transmembrane region" description="Helical" evidence="8">
    <location>
        <begin position="212"/>
        <end position="237"/>
    </location>
</feature>
<dbReference type="Pfam" id="PF00528">
    <property type="entry name" value="BPD_transp_1"/>
    <property type="match status" value="1"/>
</dbReference>
<feature type="transmembrane region" description="Helical" evidence="8">
    <location>
        <begin position="172"/>
        <end position="191"/>
    </location>
</feature>
<dbReference type="CDD" id="cd06261">
    <property type="entry name" value="TM_PBP2"/>
    <property type="match status" value="1"/>
</dbReference>
<dbReference type="PANTHER" id="PTHR42929:SF1">
    <property type="entry name" value="INNER MEMBRANE ABC TRANSPORTER PERMEASE PROTEIN YDCU-RELATED"/>
    <property type="match status" value="1"/>
</dbReference>
<proteinExistence type="inferred from homology"/>
<keyword evidence="5 8" id="KW-0812">Transmembrane</keyword>
<dbReference type="InterPro" id="IPR035906">
    <property type="entry name" value="MetI-like_sf"/>
</dbReference>
<feature type="domain" description="ABC transmembrane type-1" evidence="9">
    <location>
        <begin position="75"/>
        <end position="289"/>
    </location>
</feature>
<keyword evidence="3 8" id="KW-0813">Transport</keyword>
<keyword evidence="6 8" id="KW-1133">Transmembrane helix</keyword>
<comment type="caution">
    <text evidence="10">The sequence shown here is derived from an EMBL/GenBank/DDBJ whole genome shotgun (WGS) entry which is preliminary data.</text>
</comment>
<keyword evidence="4" id="KW-1003">Cell membrane</keyword>
<dbReference type="Gene3D" id="1.10.3720.10">
    <property type="entry name" value="MetI-like"/>
    <property type="match status" value="1"/>
</dbReference>
<feature type="transmembrane region" description="Helical" evidence="8">
    <location>
        <begin position="272"/>
        <end position="296"/>
    </location>
</feature>
<keyword evidence="7 8" id="KW-0472">Membrane</keyword>
<comment type="subcellular location">
    <subcellularLocation>
        <location evidence="1 8">Cell membrane</location>
        <topology evidence="1 8">Multi-pass membrane protein</topology>
    </subcellularLocation>
</comment>
<dbReference type="EMBL" id="VRYY01000559">
    <property type="protein sequence ID" value="MBG3878385.1"/>
    <property type="molecule type" value="Genomic_DNA"/>
</dbReference>
<evidence type="ECO:0000313" key="10">
    <source>
        <dbReference type="EMBL" id="MBG3878385.1"/>
    </source>
</evidence>